<gene>
    <name evidence="2" type="ORF">BCR38DRAFT_97371</name>
</gene>
<evidence type="ECO:0000313" key="3">
    <source>
        <dbReference type="Proteomes" id="UP000193689"/>
    </source>
</evidence>
<dbReference type="GeneID" id="63782027"/>
<feature type="domain" description="DUF5672" evidence="1">
    <location>
        <begin position="114"/>
        <end position="255"/>
    </location>
</feature>
<proteinExistence type="predicted"/>
<organism evidence="2 3">
    <name type="scientific">Pseudomassariella vexata</name>
    <dbReference type="NCBI Taxonomy" id="1141098"/>
    <lineage>
        <taxon>Eukaryota</taxon>
        <taxon>Fungi</taxon>
        <taxon>Dikarya</taxon>
        <taxon>Ascomycota</taxon>
        <taxon>Pezizomycotina</taxon>
        <taxon>Sordariomycetes</taxon>
        <taxon>Xylariomycetidae</taxon>
        <taxon>Amphisphaeriales</taxon>
        <taxon>Pseudomassariaceae</taxon>
        <taxon>Pseudomassariella</taxon>
    </lineage>
</organism>
<sequence length="311" mass="35644">MPERWYIAGLVPHYTPQLQASFKSRLEEARQKIPSIQVNWHPTPGNDDPRTNFNGTKIALLVEPRPIPHLVPQILHMINVVPPDWRFVFIGSNQSVVSVGRAYATKHQQFIGKLDLMVLPEPWEINDKEKVYRTLTDIRFYDEFLPGVEWILKYEHDSIMCANSQESLNDWLHWDWAGAPRHENDRFSGNGGLSLRKVSAIRRILAFQQRLNDTQPEDEWFGGRVWTLPGANVAQGEKGQLAVEDVYIKNPIGFHVRDGGANMADGVWKSYAQRKEIFEYCPELSVIMDMKLETERCFGDNKEGSISGSNA</sequence>
<dbReference type="OrthoDB" id="10025998at2759"/>
<dbReference type="AlphaFoldDB" id="A0A1Y2EEK4"/>
<evidence type="ECO:0000313" key="2">
    <source>
        <dbReference type="EMBL" id="ORY70002.1"/>
    </source>
</evidence>
<dbReference type="Pfam" id="PF18922">
    <property type="entry name" value="DUF5672"/>
    <property type="match status" value="1"/>
</dbReference>
<reference evidence="2 3" key="1">
    <citation type="submission" date="2016-07" db="EMBL/GenBank/DDBJ databases">
        <title>Pervasive Adenine N6-methylation of Active Genes in Fungi.</title>
        <authorList>
            <consortium name="DOE Joint Genome Institute"/>
            <person name="Mondo S.J."/>
            <person name="Dannebaum R.O."/>
            <person name="Kuo R.C."/>
            <person name="Labutti K."/>
            <person name="Haridas S."/>
            <person name="Kuo A."/>
            <person name="Salamov A."/>
            <person name="Ahrendt S.R."/>
            <person name="Lipzen A."/>
            <person name="Sullivan W."/>
            <person name="Andreopoulos W.B."/>
            <person name="Clum A."/>
            <person name="Lindquist E."/>
            <person name="Daum C."/>
            <person name="Ramamoorthy G.K."/>
            <person name="Gryganskyi A."/>
            <person name="Culley D."/>
            <person name="Magnuson J.K."/>
            <person name="James T.Y."/>
            <person name="O'Malley M.A."/>
            <person name="Stajich J.E."/>
            <person name="Spatafora J.W."/>
            <person name="Visel A."/>
            <person name="Grigoriev I.V."/>
        </authorList>
    </citation>
    <scope>NUCLEOTIDE SEQUENCE [LARGE SCALE GENOMIC DNA]</scope>
    <source>
        <strain evidence="2 3">CBS 129021</strain>
    </source>
</reference>
<dbReference type="STRING" id="1141098.A0A1Y2EEK4"/>
<comment type="caution">
    <text evidence="2">The sequence shown here is derived from an EMBL/GenBank/DDBJ whole genome shotgun (WGS) entry which is preliminary data.</text>
</comment>
<keyword evidence="3" id="KW-1185">Reference proteome</keyword>
<dbReference type="InterPro" id="IPR043729">
    <property type="entry name" value="DUF5672"/>
</dbReference>
<name>A0A1Y2EEK4_9PEZI</name>
<dbReference type="RefSeq" id="XP_040719952.1">
    <property type="nucleotide sequence ID" value="XM_040865815.1"/>
</dbReference>
<dbReference type="EMBL" id="MCFJ01000002">
    <property type="protein sequence ID" value="ORY70002.1"/>
    <property type="molecule type" value="Genomic_DNA"/>
</dbReference>
<protein>
    <recommendedName>
        <fullName evidence="1">DUF5672 domain-containing protein</fullName>
    </recommendedName>
</protein>
<dbReference type="Proteomes" id="UP000193689">
    <property type="component" value="Unassembled WGS sequence"/>
</dbReference>
<dbReference type="InParanoid" id="A0A1Y2EEK4"/>
<accession>A0A1Y2EEK4</accession>
<evidence type="ECO:0000259" key="1">
    <source>
        <dbReference type="Pfam" id="PF18922"/>
    </source>
</evidence>